<evidence type="ECO:0000313" key="1">
    <source>
        <dbReference type="EMBL" id="BBM47263.1"/>
    </source>
</evidence>
<dbReference type="AlphaFoldDB" id="A0A510KBN6"/>
<evidence type="ECO:0000313" key="2">
    <source>
        <dbReference type="Proteomes" id="UP000321397"/>
    </source>
</evidence>
<dbReference type="RefSeq" id="WP_146960262.1">
    <property type="nucleotide sequence ID" value="NZ_AP019834.1"/>
</dbReference>
<proteinExistence type="predicted"/>
<gene>
    <name evidence="1" type="ORF">JMUB3933_0763</name>
</gene>
<name>A0A510KBN6_9FUSO</name>
<organism evidence="1 2">
    <name type="scientific">Leptotrichia wadei</name>
    <dbReference type="NCBI Taxonomy" id="157687"/>
    <lineage>
        <taxon>Bacteria</taxon>
        <taxon>Fusobacteriati</taxon>
        <taxon>Fusobacteriota</taxon>
        <taxon>Fusobacteriia</taxon>
        <taxon>Fusobacteriales</taxon>
        <taxon>Leptotrichiaceae</taxon>
        <taxon>Leptotrichia</taxon>
    </lineage>
</organism>
<dbReference type="Proteomes" id="UP000321397">
    <property type="component" value="Chromosome"/>
</dbReference>
<reference evidence="1 2" key="1">
    <citation type="submission" date="2019-07" db="EMBL/GenBank/DDBJ databases">
        <title>Complete Genome Sequence of Leptotrichia wadei Strain JMUB3933.</title>
        <authorList>
            <person name="Watanabe S."/>
            <person name="Cui L."/>
        </authorList>
    </citation>
    <scope>NUCLEOTIDE SEQUENCE [LARGE SCALE GENOMIC DNA]</scope>
    <source>
        <strain evidence="1 2">JMUB3933</strain>
    </source>
</reference>
<dbReference type="EMBL" id="AP019834">
    <property type="protein sequence ID" value="BBM47263.1"/>
    <property type="molecule type" value="Genomic_DNA"/>
</dbReference>
<sequence>MELLNLFKRKKIKSGVCFSNQKSVEELKKNFLETYADRINTVTVENGEKLTEKTKDFILS</sequence>
<accession>A0A510KBN6</accession>
<protein>
    <submittedName>
        <fullName evidence="1">Uncharacterized protein</fullName>
    </submittedName>
</protein>